<accession>A0A0C2H5K1</accession>
<protein>
    <submittedName>
        <fullName evidence="2">Uncharacterized protein</fullName>
    </submittedName>
</protein>
<dbReference type="AlphaFoldDB" id="A0A0C2H5K1"/>
<evidence type="ECO:0000256" key="1">
    <source>
        <dbReference type="SAM" id="MobiDB-lite"/>
    </source>
</evidence>
<dbReference type="OrthoDB" id="5877152at2759"/>
<organism evidence="2 3">
    <name type="scientific">Ancylostoma duodenale</name>
    <dbReference type="NCBI Taxonomy" id="51022"/>
    <lineage>
        <taxon>Eukaryota</taxon>
        <taxon>Metazoa</taxon>
        <taxon>Ecdysozoa</taxon>
        <taxon>Nematoda</taxon>
        <taxon>Chromadorea</taxon>
        <taxon>Rhabditida</taxon>
        <taxon>Rhabditina</taxon>
        <taxon>Rhabditomorpha</taxon>
        <taxon>Strongyloidea</taxon>
        <taxon>Ancylostomatidae</taxon>
        <taxon>Ancylostomatinae</taxon>
        <taxon>Ancylostoma</taxon>
    </lineage>
</organism>
<gene>
    <name evidence="2" type="ORF">ANCDUO_04973</name>
</gene>
<evidence type="ECO:0000313" key="2">
    <source>
        <dbReference type="EMBL" id="KIH64716.1"/>
    </source>
</evidence>
<evidence type="ECO:0000313" key="3">
    <source>
        <dbReference type="Proteomes" id="UP000054047"/>
    </source>
</evidence>
<name>A0A0C2H5K1_9BILA</name>
<sequence length="264" mass="28077">MSSCCKHVVAGITSNGETICIGVVEAEDGTVAPTVHHVSSMNKFEAEDWDGEHAETHYDQSMDEDAQHLSFSAEPADPETPTAATKRDEDTPIASSAQFERNRSASLAEALLHIDPNSVPQVGFFHPSTVIPLLEAEESDERVPTPVAACETEAAPAGELPESGDAERVLTELLFTLRALKMAAPDRHTAAVNRLRELEEELRTAGAVTPADPAVADAVARALTAAGPGRDVQIRVNQTQTLGFCLPTMRAGRSSARLLCVCVG</sequence>
<dbReference type="Proteomes" id="UP000054047">
    <property type="component" value="Unassembled WGS sequence"/>
</dbReference>
<keyword evidence="3" id="KW-1185">Reference proteome</keyword>
<feature type="region of interest" description="Disordered" evidence="1">
    <location>
        <begin position="72"/>
        <end position="93"/>
    </location>
</feature>
<dbReference type="EMBL" id="KN727912">
    <property type="protein sequence ID" value="KIH64716.1"/>
    <property type="molecule type" value="Genomic_DNA"/>
</dbReference>
<reference evidence="2 3" key="1">
    <citation type="submission" date="2013-12" db="EMBL/GenBank/DDBJ databases">
        <title>Draft genome of the parsitic nematode Ancylostoma duodenale.</title>
        <authorList>
            <person name="Mitreva M."/>
        </authorList>
    </citation>
    <scope>NUCLEOTIDE SEQUENCE [LARGE SCALE GENOMIC DNA]</scope>
    <source>
        <strain evidence="2 3">Zhejiang</strain>
    </source>
</reference>
<proteinExistence type="predicted"/>
<feature type="compositionally biased region" description="Low complexity" evidence="1">
    <location>
        <begin position="73"/>
        <end position="84"/>
    </location>
</feature>